<evidence type="ECO:0000313" key="2">
    <source>
        <dbReference type="Proteomes" id="UP000572268"/>
    </source>
</evidence>
<feature type="non-terminal residue" evidence="1">
    <location>
        <position position="346"/>
    </location>
</feature>
<proteinExistence type="predicted"/>
<accession>A0A7J6KVW2</accession>
<dbReference type="Proteomes" id="UP000572268">
    <property type="component" value="Unassembled WGS sequence"/>
</dbReference>
<evidence type="ECO:0000313" key="1">
    <source>
        <dbReference type="EMBL" id="KAF4651230.1"/>
    </source>
</evidence>
<reference evidence="1 2" key="1">
    <citation type="submission" date="2020-04" db="EMBL/GenBank/DDBJ databases">
        <title>Perkinsus olseni comparative genomics.</title>
        <authorList>
            <person name="Bogema D.R."/>
        </authorList>
    </citation>
    <scope>NUCLEOTIDE SEQUENCE [LARGE SCALE GENOMIC DNA]</scope>
    <source>
        <strain evidence="1">ATCC PRA-31</strain>
    </source>
</reference>
<dbReference type="AlphaFoldDB" id="A0A7J6KVW2"/>
<dbReference type="EMBL" id="JABANN010001090">
    <property type="protein sequence ID" value="KAF4651230.1"/>
    <property type="molecule type" value="Genomic_DNA"/>
</dbReference>
<organism evidence="1 2">
    <name type="scientific">Perkinsus olseni</name>
    <name type="common">Perkinsus atlanticus</name>
    <dbReference type="NCBI Taxonomy" id="32597"/>
    <lineage>
        <taxon>Eukaryota</taxon>
        <taxon>Sar</taxon>
        <taxon>Alveolata</taxon>
        <taxon>Perkinsozoa</taxon>
        <taxon>Perkinsea</taxon>
        <taxon>Perkinsida</taxon>
        <taxon>Perkinsidae</taxon>
        <taxon>Perkinsus</taxon>
    </lineage>
</organism>
<sequence length="346" mass="38400">MSLENFIIGASATIASVSNLPLRIATGPVGPDTATDDYPPKTDRSYFDVKESLARCFYLDENIAGHFGELDIFVRETKVQTEEIGCPETETHPAFRAAYSKRHLLVNYRIKNSSTVGPWHVFDEPPPDETGLDPLRSLDQSSFILIKDRLFAAEADRCAVEAHAFGSDAVMRKGFSIKNEELFTPLQASVGAVFREGRYEIDYATLGETTTLSRRPSLSSSWEPIAEVNTLWWLPEPAGLPFTRYLPETEGLGCEETIIEWGKALLKHEPGSSDEASAILAVARKALRGSQIRENREASAEQRTHEFGSDKSPLYSTITFLQHPETNGSLVSSIKFVDFTVPSHQI</sequence>
<comment type="caution">
    <text evidence="1">The sequence shown here is derived from an EMBL/GenBank/DDBJ whole genome shotgun (WGS) entry which is preliminary data.</text>
</comment>
<protein>
    <submittedName>
        <fullName evidence="1">Uncharacterized protein</fullName>
    </submittedName>
</protein>
<name>A0A7J6KVW2_PEROL</name>
<gene>
    <name evidence="1" type="ORF">FOL46_000435</name>
</gene>